<dbReference type="OrthoDB" id="6286673at2759"/>
<sequence length="122" mass="14166">MGFYPDEQVSDEILYQLQEIRRIILVDITEEPVVTPPLIQQHLPIAPDETEEKLSPEEHRKREEFKAKRRTRALKGADGLDLKTVLAHRIFLVEGAKKEDEPKWDETARTRCPITVVAYNSM</sequence>
<dbReference type="EMBL" id="LUCM01005952">
    <property type="protein sequence ID" value="KAA0192020.1"/>
    <property type="molecule type" value="Genomic_DNA"/>
</dbReference>
<accession>A0A8E0VGA1</accession>
<keyword evidence="3" id="KW-1185">Reference proteome</keyword>
<evidence type="ECO:0000313" key="3">
    <source>
        <dbReference type="Proteomes" id="UP000728185"/>
    </source>
</evidence>
<dbReference type="Proteomes" id="UP000728185">
    <property type="component" value="Unassembled WGS sequence"/>
</dbReference>
<proteinExistence type="predicted"/>
<feature type="compositionally biased region" description="Basic and acidic residues" evidence="1">
    <location>
        <begin position="52"/>
        <end position="65"/>
    </location>
</feature>
<name>A0A8E0VGA1_9TREM</name>
<dbReference type="AlphaFoldDB" id="A0A8E0VGA1"/>
<evidence type="ECO:0000313" key="2">
    <source>
        <dbReference type="EMBL" id="KAA0192020.1"/>
    </source>
</evidence>
<organism evidence="2 3">
    <name type="scientific">Fasciolopsis buskii</name>
    <dbReference type="NCBI Taxonomy" id="27845"/>
    <lineage>
        <taxon>Eukaryota</taxon>
        <taxon>Metazoa</taxon>
        <taxon>Spiralia</taxon>
        <taxon>Lophotrochozoa</taxon>
        <taxon>Platyhelminthes</taxon>
        <taxon>Trematoda</taxon>
        <taxon>Digenea</taxon>
        <taxon>Plagiorchiida</taxon>
        <taxon>Echinostomata</taxon>
        <taxon>Echinostomatoidea</taxon>
        <taxon>Fasciolidae</taxon>
        <taxon>Fasciolopsis</taxon>
    </lineage>
</organism>
<evidence type="ECO:0000256" key="1">
    <source>
        <dbReference type="SAM" id="MobiDB-lite"/>
    </source>
</evidence>
<comment type="caution">
    <text evidence="2">The sequence shown here is derived from an EMBL/GenBank/DDBJ whole genome shotgun (WGS) entry which is preliminary data.</text>
</comment>
<protein>
    <submittedName>
        <fullName evidence="2">Uncharacterized protein</fullName>
    </submittedName>
</protein>
<reference evidence="2" key="1">
    <citation type="submission" date="2019-05" db="EMBL/GenBank/DDBJ databases">
        <title>Annotation for the trematode Fasciolopsis buski.</title>
        <authorList>
            <person name="Choi Y.-J."/>
        </authorList>
    </citation>
    <scope>NUCLEOTIDE SEQUENCE</scope>
    <source>
        <strain evidence="2">HT</strain>
        <tissue evidence="2">Whole worm</tissue>
    </source>
</reference>
<feature type="region of interest" description="Disordered" evidence="1">
    <location>
        <begin position="44"/>
        <end position="65"/>
    </location>
</feature>
<gene>
    <name evidence="2" type="ORF">FBUS_01556</name>
</gene>